<feature type="domain" description="Histidine kinase" evidence="8">
    <location>
        <begin position="93"/>
        <end position="305"/>
    </location>
</feature>
<evidence type="ECO:0000256" key="3">
    <source>
        <dbReference type="ARBA" id="ARBA00012438"/>
    </source>
</evidence>
<keyword evidence="10" id="KW-1185">Reference proteome</keyword>
<dbReference type="Pfam" id="PF00512">
    <property type="entry name" value="HisKA"/>
    <property type="match status" value="1"/>
</dbReference>
<dbReference type="PANTHER" id="PTHR45453">
    <property type="entry name" value="PHOSPHATE REGULON SENSOR PROTEIN PHOR"/>
    <property type="match status" value="1"/>
</dbReference>
<evidence type="ECO:0000256" key="1">
    <source>
        <dbReference type="ARBA" id="ARBA00000085"/>
    </source>
</evidence>
<dbReference type="GO" id="GO:0004721">
    <property type="term" value="F:phosphoprotein phosphatase activity"/>
    <property type="evidence" value="ECO:0007669"/>
    <property type="project" value="TreeGrafter"/>
</dbReference>
<keyword evidence="6 9" id="KW-0418">Kinase</keyword>
<keyword evidence="5" id="KW-0808">Transferase</keyword>
<dbReference type="InterPro" id="IPR005467">
    <property type="entry name" value="His_kinase_dom"/>
</dbReference>
<dbReference type="PATRIC" id="fig|52689.4.peg.3568"/>
<keyword evidence="7" id="KW-0902">Two-component regulatory system</keyword>
<dbReference type="EMBL" id="LGYO01000007">
    <property type="protein sequence ID" value="KNZ43166.1"/>
    <property type="molecule type" value="Genomic_DNA"/>
</dbReference>
<protein>
    <recommendedName>
        <fullName evidence="3">histidine kinase</fullName>
        <ecNumber evidence="3">2.7.13.3</ecNumber>
    </recommendedName>
</protein>
<gene>
    <name evidence="9" type="ORF">AKG39_03200</name>
</gene>
<sequence>MNAFDMICMTGALLALLVAVSSVVGARNQSKRLMDSLNKMLDSAIDGSFSEKIYDESTLSALEAKMSRYLSGCSVSSKNLTSEKEEIKTLISDISHQTKTPIANILLYSQLLSEYELTAEGKICVNALSQQAEKLSFLIGALVKTSRLETGIITVSPQNAAVQTLLDSVAAEVKPRADQKNIAVIINETSDHAHFDMKWTIEALYNLVDNAVKYSPNGTAIIIKTRPYELFYRIDVIDEGIGIDEAEQSQIFTRFYRSQAVMAQEGAGIGLFLAREIIGRQQGYIKVASSRGNGATFSVFLPMAK</sequence>
<dbReference type="SUPFAM" id="SSF47384">
    <property type="entry name" value="Homodimeric domain of signal transducing histidine kinase"/>
    <property type="match status" value="1"/>
</dbReference>
<dbReference type="CDD" id="cd00082">
    <property type="entry name" value="HisKA"/>
    <property type="match status" value="1"/>
</dbReference>
<dbReference type="PANTHER" id="PTHR45453:SF1">
    <property type="entry name" value="PHOSPHATE REGULON SENSOR PROTEIN PHOR"/>
    <property type="match status" value="1"/>
</dbReference>
<comment type="catalytic activity">
    <reaction evidence="1">
        <text>ATP + protein L-histidine = ADP + protein N-phospho-L-histidine.</text>
        <dbReference type="EC" id="2.7.13.3"/>
    </reaction>
</comment>
<evidence type="ECO:0000256" key="6">
    <source>
        <dbReference type="ARBA" id="ARBA00022777"/>
    </source>
</evidence>
<dbReference type="GO" id="GO:0016036">
    <property type="term" value="P:cellular response to phosphate starvation"/>
    <property type="evidence" value="ECO:0007669"/>
    <property type="project" value="TreeGrafter"/>
</dbReference>
<dbReference type="InterPro" id="IPR036890">
    <property type="entry name" value="HATPase_C_sf"/>
</dbReference>
<dbReference type="SMART" id="SM00388">
    <property type="entry name" value="HisKA"/>
    <property type="match status" value="1"/>
</dbReference>
<evidence type="ECO:0000256" key="4">
    <source>
        <dbReference type="ARBA" id="ARBA00022553"/>
    </source>
</evidence>
<organism evidence="9 10">
    <name type="scientific">Acetobacterium bakii</name>
    <dbReference type="NCBI Taxonomy" id="52689"/>
    <lineage>
        <taxon>Bacteria</taxon>
        <taxon>Bacillati</taxon>
        <taxon>Bacillota</taxon>
        <taxon>Clostridia</taxon>
        <taxon>Eubacteriales</taxon>
        <taxon>Eubacteriaceae</taxon>
        <taxon>Acetobacterium</taxon>
    </lineage>
</organism>
<dbReference type="SUPFAM" id="SSF55874">
    <property type="entry name" value="ATPase domain of HSP90 chaperone/DNA topoisomerase II/histidine kinase"/>
    <property type="match status" value="1"/>
</dbReference>
<keyword evidence="4" id="KW-0597">Phosphoprotein</keyword>
<evidence type="ECO:0000256" key="7">
    <source>
        <dbReference type="ARBA" id="ARBA00023012"/>
    </source>
</evidence>
<dbReference type="PROSITE" id="PS50109">
    <property type="entry name" value="HIS_KIN"/>
    <property type="match status" value="1"/>
</dbReference>
<dbReference type="OrthoDB" id="9773956at2"/>
<dbReference type="InterPro" id="IPR004358">
    <property type="entry name" value="Sig_transdc_His_kin-like_C"/>
</dbReference>
<evidence type="ECO:0000313" key="10">
    <source>
        <dbReference type="Proteomes" id="UP000036873"/>
    </source>
</evidence>
<dbReference type="Pfam" id="PF02518">
    <property type="entry name" value="HATPase_c"/>
    <property type="match status" value="1"/>
</dbReference>
<dbReference type="Gene3D" id="1.10.287.130">
    <property type="match status" value="1"/>
</dbReference>
<dbReference type="Proteomes" id="UP000036873">
    <property type="component" value="Unassembled WGS sequence"/>
</dbReference>
<proteinExistence type="predicted"/>
<dbReference type="RefSeq" id="WP_050738910.1">
    <property type="nucleotide sequence ID" value="NZ_LGYO01000007.1"/>
</dbReference>
<dbReference type="EC" id="2.7.13.3" evidence="3"/>
<comment type="caution">
    <text evidence="9">The sequence shown here is derived from an EMBL/GenBank/DDBJ whole genome shotgun (WGS) entry which is preliminary data.</text>
</comment>
<dbReference type="InterPro" id="IPR050351">
    <property type="entry name" value="BphY/WalK/GraS-like"/>
</dbReference>
<evidence type="ECO:0000256" key="2">
    <source>
        <dbReference type="ARBA" id="ARBA00004370"/>
    </source>
</evidence>
<dbReference type="Gene3D" id="3.30.565.10">
    <property type="entry name" value="Histidine kinase-like ATPase, C-terminal domain"/>
    <property type="match status" value="1"/>
</dbReference>
<evidence type="ECO:0000259" key="8">
    <source>
        <dbReference type="PROSITE" id="PS50109"/>
    </source>
</evidence>
<comment type="subcellular location">
    <subcellularLocation>
        <location evidence="2">Membrane</location>
    </subcellularLocation>
</comment>
<evidence type="ECO:0000256" key="5">
    <source>
        <dbReference type="ARBA" id="ARBA00022679"/>
    </source>
</evidence>
<accession>A0A0L6U3S1</accession>
<name>A0A0L6U3S1_9FIRM</name>
<dbReference type="PRINTS" id="PR00344">
    <property type="entry name" value="BCTRLSENSOR"/>
</dbReference>
<dbReference type="STRING" id="52689.AKG39_03200"/>
<dbReference type="SMART" id="SM00387">
    <property type="entry name" value="HATPase_c"/>
    <property type="match status" value="1"/>
</dbReference>
<dbReference type="GO" id="GO:0005886">
    <property type="term" value="C:plasma membrane"/>
    <property type="evidence" value="ECO:0007669"/>
    <property type="project" value="TreeGrafter"/>
</dbReference>
<reference evidence="10" key="1">
    <citation type="submission" date="2015-07" db="EMBL/GenBank/DDBJ databases">
        <title>Draft genome sequence of Acetobacterium bakii DSM 8293, a potential psychrophilic chemical producer through syngas fermentation.</title>
        <authorList>
            <person name="Song Y."/>
            <person name="Hwang S."/>
            <person name="Cho B.-K."/>
        </authorList>
    </citation>
    <scope>NUCLEOTIDE SEQUENCE [LARGE SCALE GENOMIC DNA]</scope>
    <source>
        <strain evidence="10">DSM 8239</strain>
    </source>
</reference>
<dbReference type="InterPro" id="IPR003661">
    <property type="entry name" value="HisK_dim/P_dom"/>
</dbReference>
<dbReference type="InterPro" id="IPR036097">
    <property type="entry name" value="HisK_dim/P_sf"/>
</dbReference>
<dbReference type="GO" id="GO:0000155">
    <property type="term" value="F:phosphorelay sensor kinase activity"/>
    <property type="evidence" value="ECO:0007669"/>
    <property type="project" value="InterPro"/>
</dbReference>
<evidence type="ECO:0000313" key="9">
    <source>
        <dbReference type="EMBL" id="KNZ43166.1"/>
    </source>
</evidence>
<dbReference type="InterPro" id="IPR003594">
    <property type="entry name" value="HATPase_dom"/>
</dbReference>
<dbReference type="AlphaFoldDB" id="A0A0L6U3S1"/>
<dbReference type="CDD" id="cd00075">
    <property type="entry name" value="HATPase"/>
    <property type="match status" value="1"/>
</dbReference>